<gene>
    <name evidence="9" type="ORF">ASPZODRAFT_17443</name>
</gene>
<dbReference type="GO" id="GO:0008270">
    <property type="term" value="F:zinc ion binding"/>
    <property type="evidence" value="ECO:0007669"/>
    <property type="project" value="InterPro"/>
</dbReference>
<dbReference type="VEuPathDB" id="FungiDB:ASPZODRAFT_17443"/>
<evidence type="ECO:0000259" key="8">
    <source>
        <dbReference type="PROSITE" id="PS50048"/>
    </source>
</evidence>
<dbReference type="AlphaFoldDB" id="A0A1L9SDE9"/>
<dbReference type="RefSeq" id="XP_022579736.1">
    <property type="nucleotide sequence ID" value="XM_022727028.1"/>
</dbReference>
<organism evidence="9 10">
    <name type="scientific">Penicilliopsis zonata CBS 506.65</name>
    <dbReference type="NCBI Taxonomy" id="1073090"/>
    <lineage>
        <taxon>Eukaryota</taxon>
        <taxon>Fungi</taxon>
        <taxon>Dikarya</taxon>
        <taxon>Ascomycota</taxon>
        <taxon>Pezizomycotina</taxon>
        <taxon>Eurotiomycetes</taxon>
        <taxon>Eurotiomycetidae</taxon>
        <taxon>Eurotiales</taxon>
        <taxon>Aspergillaceae</taxon>
        <taxon>Penicilliopsis</taxon>
    </lineage>
</organism>
<evidence type="ECO:0000313" key="9">
    <source>
        <dbReference type="EMBL" id="OJJ45226.1"/>
    </source>
</evidence>
<keyword evidence="10" id="KW-1185">Reference proteome</keyword>
<dbReference type="PANTHER" id="PTHR31944">
    <property type="entry name" value="HEME-RESPONSIVE ZINC FINGER TRANSCRIPTION FACTOR HAP1"/>
    <property type="match status" value="1"/>
</dbReference>
<dbReference type="PROSITE" id="PS50048">
    <property type="entry name" value="ZN2_CY6_FUNGAL_2"/>
    <property type="match status" value="1"/>
</dbReference>
<dbReference type="GO" id="GO:0000978">
    <property type="term" value="F:RNA polymerase II cis-regulatory region sequence-specific DNA binding"/>
    <property type="evidence" value="ECO:0007669"/>
    <property type="project" value="TreeGrafter"/>
</dbReference>
<dbReference type="Pfam" id="PF04082">
    <property type="entry name" value="Fungal_trans"/>
    <property type="match status" value="1"/>
</dbReference>
<dbReference type="OrthoDB" id="4337792at2759"/>
<dbReference type="CDD" id="cd00067">
    <property type="entry name" value="GAL4"/>
    <property type="match status" value="1"/>
</dbReference>
<evidence type="ECO:0000256" key="3">
    <source>
        <dbReference type="ARBA" id="ARBA00023015"/>
    </source>
</evidence>
<keyword evidence="2" id="KW-0862">Zinc</keyword>
<keyword evidence="1" id="KW-0479">Metal-binding</keyword>
<dbReference type="EMBL" id="KV878345">
    <property type="protein sequence ID" value="OJJ45226.1"/>
    <property type="molecule type" value="Genomic_DNA"/>
</dbReference>
<protein>
    <recommendedName>
        <fullName evidence="8">Zn(2)-C6 fungal-type domain-containing protein</fullName>
    </recommendedName>
</protein>
<keyword evidence="4" id="KW-0238">DNA-binding</keyword>
<dbReference type="Proteomes" id="UP000184188">
    <property type="component" value="Unassembled WGS sequence"/>
</dbReference>
<dbReference type="SMART" id="SM00066">
    <property type="entry name" value="GAL4"/>
    <property type="match status" value="1"/>
</dbReference>
<dbReference type="Gene3D" id="4.10.240.10">
    <property type="entry name" value="Zn(2)-C6 fungal-type DNA-binding domain"/>
    <property type="match status" value="1"/>
</dbReference>
<name>A0A1L9SDE9_9EURO</name>
<accession>A0A1L9SDE9</accession>
<dbReference type="InterPro" id="IPR007219">
    <property type="entry name" value="XnlR_reg_dom"/>
</dbReference>
<dbReference type="SMART" id="SM00906">
    <property type="entry name" value="Fungal_trans"/>
    <property type="match status" value="1"/>
</dbReference>
<evidence type="ECO:0000256" key="7">
    <source>
        <dbReference type="SAM" id="MobiDB-lite"/>
    </source>
</evidence>
<dbReference type="Pfam" id="PF00172">
    <property type="entry name" value="Zn_clus"/>
    <property type="match status" value="1"/>
</dbReference>
<dbReference type="InterPro" id="IPR051430">
    <property type="entry name" value="Fungal_TF_Env_Response"/>
</dbReference>
<dbReference type="PROSITE" id="PS00463">
    <property type="entry name" value="ZN2_CY6_FUNGAL_1"/>
    <property type="match status" value="1"/>
</dbReference>
<evidence type="ECO:0000256" key="2">
    <source>
        <dbReference type="ARBA" id="ARBA00022833"/>
    </source>
</evidence>
<dbReference type="GO" id="GO:0006351">
    <property type="term" value="P:DNA-templated transcription"/>
    <property type="evidence" value="ECO:0007669"/>
    <property type="project" value="InterPro"/>
</dbReference>
<dbReference type="GeneID" id="34613492"/>
<evidence type="ECO:0000313" key="10">
    <source>
        <dbReference type="Proteomes" id="UP000184188"/>
    </source>
</evidence>
<sequence>MPEISAFLAANFQLFPSSFPSIYLDALHLDALHQGEMDSSTDRPVRKRRRPAYSCSSCRRRKVRCDRMKPCGQCSAQGIASCSYEERGSKAQPRSNRRPVQNESPRGTERSSTLCSTQQGTIRGMVSKTRVYGQGHWMNVVSLAEELASLQPVGEYYEAIFDGQNETIAECKRLARVIKAQRPSRKTVPLEEIHRFFPSRAVMDALVETYFSTFESCYPILHRQTFMGEYEKCLAHSDAAEGEFLLQLLLIMTIAGPMHSDPAVCTEIAGNSRVWINLTQDWLSGPLEKDRLTLAGLQLHFLLLLARQVVQVGADLVWISAGSLIRMAMQMGLHQDPQLLGGEMDAVQAAVRRRLWYTILEMNVQAALDSGMSPMISVEDYTVAINENNECDRETGFISLQPVLAKSLPLRLKTVRVINSLHEEPSYDQVLSLGNELSAACREASLAIETAASNAVSFASTFCNHLLRRFVLCLHFFYAIKARVNPLYSHSRTVCLDAALDLVSLLHDARYSRILITGGGMFRDIITRGVLAIFLELGGEDTDKGASQYTRERQRSMHGYLLRDARTVLQYARERMNHGETNVKTYVFLSMLMARAEAGTGSVDEAVKSALHASLQTCLDMLERAANTIPTLDWIDFDLDFDMDSLHPIAL</sequence>
<feature type="region of interest" description="Disordered" evidence="7">
    <location>
        <begin position="86"/>
        <end position="118"/>
    </location>
</feature>
<evidence type="ECO:0000256" key="6">
    <source>
        <dbReference type="ARBA" id="ARBA00023242"/>
    </source>
</evidence>
<feature type="domain" description="Zn(2)-C6 fungal-type" evidence="8">
    <location>
        <begin position="54"/>
        <end position="84"/>
    </location>
</feature>
<dbReference type="GO" id="GO:0001228">
    <property type="term" value="F:DNA-binding transcription activator activity, RNA polymerase II-specific"/>
    <property type="evidence" value="ECO:0007669"/>
    <property type="project" value="TreeGrafter"/>
</dbReference>
<proteinExistence type="predicted"/>
<dbReference type="InterPro" id="IPR001138">
    <property type="entry name" value="Zn2Cys6_DnaBD"/>
</dbReference>
<feature type="compositionally biased region" description="Polar residues" evidence="7">
    <location>
        <begin position="92"/>
        <end position="118"/>
    </location>
</feature>
<keyword evidence="5" id="KW-0804">Transcription</keyword>
<dbReference type="CDD" id="cd12148">
    <property type="entry name" value="fungal_TF_MHR"/>
    <property type="match status" value="1"/>
</dbReference>
<reference evidence="10" key="1">
    <citation type="journal article" date="2017" name="Genome Biol.">
        <title>Comparative genomics reveals high biological diversity and specific adaptations in the industrially and medically important fungal genus Aspergillus.</title>
        <authorList>
            <person name="de Vries R.P."/>
            <person name="Riley R."/>
            <person name="Wiebenga A."/>
            <person name="Aguilar-Osorio G."/>
            <person name="Amillis S."/>
            <person name="Uchima C.A."/>
            <person name="Anderluh G."/>
            <person name="Asadollahi M."/>
            <person name="Askin M."/>
            <person name="Barry K."/>
            <person name="Battaglia E."/>
            <person name="Bayram O."/>
            <person name="Benocci T."/>
            <person name="Braus-Stromeyer S.A."/>
            <person name="Caldana C."/>
            <person name="Canovas D."/>
            <person name="Cerqueira G.C."/>
            <person name="Chen F."/>
            <person name="Chen W."/>
            <person name="Choi C."/>
            <person name="Clum A."/>
            <person name="Dos Santos R.A."/>
            <person name="Damasio A.R."/>
            <person name="Diallinas G."/>
            <person name="Emri T."/>
            <person name="Fekete E."/>
            <person name="Flipphi M."/>
            <person name="Freyberg S."/>
            <person name="Gallo A."/>
            <person name="Gournas C."/>
            <person name="Habgood R."/>
            <person name="Hainaut M."/>
            <person name="Harispe M.L."/>
            <person name="Henrissat B."/>
            <person name="Hilden K.S."/>
            <person name="Hope R."/>
            <person name="Hossain A."/>
            <person name="Karabika E."/>
            <person name="Karaffa L."/>
            <person name="Karanyi Z."/>
            <person name="Krasevec N."/>
            <person name="Kuo A."/>
            <person name="Kusch H."/>
            <person name="LaButti K."/>
            <person name="Lagendijk E.L."/>
            <person name="Lapidus A."/>
            <person name="Levasseur A."/>
            <person name="Lindquist E."/>
            <person name="Lipzen A."/>
            <person name="Logrieco A.F."/>
            <person name="MacCabe A."/>
            <person name="Maekelae M.R."/>
            <person name="Malavazi I."/>
            <person name="Melin P."/>
            <person name="Meyer V."/>
            <person name="Mielnichuk N."/>
            <person name="Miskei M."/>
            <person name="Molnar A.P."/>
            <person name="Mule G."/>
            <person name="Ngan C.Y."/>
            <person name="Orejas M."/>
            <person name="Orosz E."/>
            <person name="Ouedraogo J.P."/>
            <person name="Overkamp K.M."/>
            <person name="Park H.-S."/>
            <person name="Perrone G."/>
            <person name="Piumi F."/>
            <person name="Punt P.J."/>
            <person name="Ram A.F."/>
            <person name="Ramon A."/>
            <person name="Rauscher S."/>
            <person name="Record E."/>
            <person name="Riano-Pachon D.M."/>
            <person name="Robert V."/>
            <person name="Roehrig J."/>
            <person name="Ruller R."/>
            <person name="Salamov A."/>
            <person name="Salih N.S."/>
            <person name="Samson R.A."/>
            <person name="Sandor E."/>
            <person name="Sanguinetti M."/>
            <person name="Schuetze T."/>
            <person name="Sepcic K."/>
            <person name="Shelest E."/>
            <person name="Sherlock G."/>
            <person name="Sophianopoulou V."/>
            <person name="Squina F.M."/>
            <person name="Sun H."/>
            <person name="Susca A."/>
            <person name="Todd R.B."/>
            <person name="Tsang A."/>
            <person name="Unkles S.E."/>
            <person name="van de Wiele N."/>
            <person name="van Rossen-Uffink D."/>
            <person name="Oliveira J.V."/>
            <person name="Vesth T.C."/>
            <person name="Visser J."/>
            <person name="Yu J.-H."/>
            <person name="Zhou M."/>
            <person name="Andersen M.R."/>
            <person name="Archer D.B."/>
            <person name="Baker S.E."/>
            <person name="Benoit I."/>
            <person name="Brakhage A.A."/>
            <person name="Braus G.H."/>
            <person name="Fischer R."/>
            <person name="Frisvad J.C."/>
            <person name="Goldman G.H."/>
            <person name="Houbraken J."/>
            <person name="Oakley B."/>
            <person name="Pocsi I."/>
            <person name="Scazzocchio C."/>
            <person name="Seiboth B."/>
            <person name="vanKuyk P.A."/>
            <person name="Wortman J."/>
            <person name="Dyer P.S."/>
            <person name="Grigoriev I.V."/>
        </authorList>
    </citation>
    <scope>NUCLEOTIDE SEQUENCE [LARGE SCALE GENOMIC DNA]</scope>
    <source>
        <strain evidence="10">CBS 506.65</strain>
    </source>
</reference>
<keyword evidence="3" id="KW-0805">Transcription regulation</keyword>
<dbReference type="GO" id="GO:0005634">
    <property type="term" value="C:nucleus"/>
    <property type="evidence" value="ECO:0007669"/>
    <property type="project" value="TreeGrafter"/>
</dbReference>
<dbReference type="PANTHER" id="PTHR31944:SF129">
    <property type="entry name" value="ASPYRIDONES CLUSTER REGULATOR APDR-RELATED"/>
    <property type="match status" value="1"/>
</dbReference>
<keyword evidence="6" id="KW-0539">Nucleus</keyword>
<evidence type="ECO:0000256" key="4">
    <source>
        <dbReference type="ARBA" id="ARBA00023125"/>
    </source>
</evidence>
<dbReference type="InterPro" id="IPR036864">
    <property type="entry name" value="Zn2-C6_fun-type_DNA-bd_sf"/>
</dbReference>
<evidence type="ECO:0000256" key="5">
    <source>
        <dbReference type="ARBA" id="ARBA00023163"/>
    </source>
</evidence>
<dbReference type="SUPFAM" id="SSF57701">
    <property type="entry name" value="Zn2/Cys6 DNA-binding domain"/>
    <property type="match status" value="1"/>
</dbReference>
<evidence type="ECO:0000256" key="1">
    <source>
        <dbReference type="ARBA" id="ARBA00022723"/>
    </source>
</evidence>